<gene>
    <name evidence="1" type="ORF">LCGC14_0609910</name>
</gene>
<dbReference type="AlphaFoldDB" id="A0A0F9R840"/>
<organism evidence="1">
    <name type="scientific">marine sediment metagenome</name>
    <dbReference type="NCBI Taxonomy" id="412755"/>
    <lineage>
        <taxon>unclassified sequences</taxon>
        <taxon>metagenomes</taxon>
        <taxon>ecological metagenomes</taxon>
    </lineage>
</organism>
<accession>A0A0F9R840</accession>
<name>A0A0F9R840_9ZZZZ</name>
<comment type="caution">
    <text evidence="1">The sequence shown here is derived from an EMBL/GenBank/DDBJ whole genome shotgun (WGS) entry which is preliminary data.</text>
</comment>
<evidence type="ECO:0000313" key="1">
    <source>
        <dbReference type="EMBL" id="KKN52710.1"/>
    </source>
</evidence>
<proteinExistence type="predicted"/>
<sequence>MTKRKTILGDIAEARLQKGPPRTQLSDPDMHAICRMVELEKTVPEIAKLMRRDKATIYRFLASRRSSRAYTEMLAESQIHILGARALEEANVTEALEILNRMGVKGFVKRDKVTSPTMAIQIVQAPVPDQVDMDRERDRVEAIRNGTVTEKQIAEGEVAETISIPGLTTVEAPK</sequence>
<reference evidence="1" key="1">
    <citation type="journal article" date="2015" name="Nature">
        <title>Complex archaea that bridge the gap between prokaryotes and eukaryotes.</title>
        <authorList>
            <person name="Spang A."/>
            <person name="Saw J.H."/>
            <person name="Jorgensen S.L."/>
            <person name="Zaremba-Niedzwiedzka K."/>
            <person name="Martijn J."/>
            <person name="Lind A.E."/>
            <person name="van Eijk R."/>
            <person name="Schleper C."/>
            <person name="Guy L."/>
            <person name="Ettema T.J."/>
        </authorList>
    </citation>
    <scope>NUCLEOTIDE SEQUENCE</scope>
</reference>
<protein>
    <submittedName>
        <fullName evidence="1">Uncharacterized protein</fullName>
    </submittedName>
</protein>
<dbReference type="EMBL" id="LAZR01001008">
    <property type="protein sequence ID" value="KKN52710.1"/>
    <property type="molecule type" value="Genomic_DNA"/>
</dbReference>